<evidence type="ECO:0000259" key="5">
    <source>
        <dbReference type="Pfam" id="PF02779"/>
    </source>
</evidence>
<protein>
    <recommendedName>
        <fullName evidence="7">Transketolase-like pyrimidine-binding domain-containing protein</fullName>
    </recommendedName>
</protein>
<evidence type="ECO:0000259" key="4">
    <source>
        <dbReference type="Pfam" id="PF00676"/>
    </source>
</evidence>
<dbReference type="InterPro" id="IPR011603">
    <property type="entry name" value="2oxoglutarate_DH_E1"/>
</dbReference>
<dbReference type="PANTHER" id="PTHR23152">
    <property type="entry name" value="2-OXOGLUTARATE DEHYDROGENASE"/>
    <property type="match status" value="1"/>
</dbReference>
<dbReference type="AlphaFoldDB" id="A0A382KP29"/>
<dbReference type="Gene3D" id="3.40.50.12470">
    <property type="match status" value="1"/>
</dbReference>
<dbReference type="GO" id="GO:0005829">
    <property type="term" value="C:cytosol"/>
    <property type="evidence" value="ECO:0007669"/>
    <property type="project" value="TreeGrafter"/>
</dbReference>
<feature type="domain" description="Transketolase-like pyrimidine-binding" evidence="5">
    <location>
        <begin position="358"/>
        <end position="402"/>
    </location>
</feature>
<dbReference type="Pfam" id="PF00676">
    <property type="entry name" value="E1_dh"/>
    <property type="match status" value="1"/>
</dbReference>
<evidence type="ECO:0000256" key="2">
    <source>
        <dbReference type="ARBA" id="ARBA00023002"/>
    </source>
</evidence>
<dbReference type="GO" id="GO:0006099">
    <property type="term" value="P:tricarboxylic acid cycle"/>
    <property type="evidence" value="ECO:0007669"/>
    <property type="project" value="TreeGrafter"/>
</dbReference>
<dbReference type="CDD" id="cd02016">
    <property type="entry name" value="TPP_E1_OGDC_like"/>
    <property type="match status" value="1"/>
</dbReference>
<name>A0A382KP29_9ZZZZ</name>
<gene>
    <name evidence="6" type="ORF">METZ01_LOCUS277285</name>
</gene>
<evidence type="ECO:0000256" key="3">
    <source>
        <dbReference type="ARBA" id="ARBA00023052"/>
    </source>
</evidence>
<dbReference type="Gene3D" id="3.40.50.970">
    <property type="match status" value="1"/>
</dbReference>
<sequence length="418" mass="46948">GIEQIVKQACIAEVENVFIGTAHRGRLTLLSTVLGMPYKSILSKFQGYQNDPNEVMGSGDVKYHLGVSSDREFEGKKIHISMVPNPSHLEAVDPVVMGKVRAKQTQLKDKTNDKVFGILIHGDAAMAGQGIVAETFAMSQLVGFRTGGTVHFVINNQIGFTTMPQYGRSAPYCTEIAKMVQAPIFHVNGDDPEAVVHVCRLATEFRNKFKVDVVVDMFCYRRSGHNEADEPSFTQPLMYQAIKKHQTTTNIYEKKIIKENIINSDQAQKIKKDFKNFLDAELEGAKSYKPNKVDWLEGDWTGLSTASFDERRGVTSIQENDFLKIGKAIHQMPKDFNAHKRIIKIYGDRLTTIQEGRNIDWATAEALAFATLLNEGYGVRLSGQDTGRGTFSQRHAVLYDQINEKRFVPLRHFTKQQG</sequence>
<feature type="non-terminal residue" evidence="6">
    <location>
        <position position="418"/>
    </location>
</feature>
<dbReference type="GO" id="GO:0045252">
    <property type="term" value="C:oxoglutarate dehydrogenase complex"/>
    <property type="evidence" value="ECO:0007669"/>
    <property type="project" value="TreeGrafter"/>
</dbReference>
<evidence type="ECO:0000313" key="6">
    <source>
        <dbReference type="EMBL" id="SVC24431.1"/>
    </source>
</evidence>
<accession>A0A382KP29</accession>
<evidence type="ECO:0008006" key="7">
    <source>
        <dbReference type="Google" id="ProtNLM"/>
    </source>
</evidence>
<organism evidence="6">
    <name type="scientific">marine metagenome</name>
    <dbReference type="NCBI Taxonomy" id="408172"/>
    <lineage>
        <taxon>unclassified sequences</taxon>
        <taxon>metagenomes</taxon>
        <taxon>ecological metagenomes</taxon>
    </lineage>
</organism>
<dbReference type="EMBL" id="UINC01080983">
    <property type="protein sequence ID" value="SVC24431.1"/>
    <property type="molecule type" value="Genomic_DNA"/>
</dbReference>
<reference evidence="6" key="1">
    <citation type="submission" date="2018-05" db="EMBL/GenBank/DDBJ databases">
        <authorList>
            <person name="Lanie J.A."/>
            <person name="Ng W.-L."/>
            <person name="Kazmierczak K.M."/>
            <person name="Andrzejewski T.M."/>
            <person name="Davidsen T.M."/>
            <person name="Wayne K.J."/>
            <person name="Tettelin H."/>
            <person name="Glass J.I."/>
            <person name="Rusch D."/>
            <person name="Podicherti R."/>
            <person name="Tsui H.-C.T."/>
            <person name="Winkler M.E."/>
        </authorList>
    </citation>
    <scope>NUCLEOTIDE SEQUENCE</scope>
</reference>
<feature type="domain" description="Dehydrogenase E1 component" evidence="4">
    <location>
        <begin position="18"/>
        <end position="292"/>
    </location>
</feature>
<dbReference type="InterPro" id="IPR029061">
    <property type="entry name" value="THDP-binding"/>
</dbReference>
<dbReference type="SUPFAM" id="SSF52518">
    <property type="entry name" value="Thiamin diphosphate-binding fold (THDP-binding)"/>
    <property type="match status" value="2"/>
</dbReference>
<feature type="non-terminal residue" evidence="6">
    <location>
        <position position="1"/>
    </location>
</feature>
<keyword evidence="2" id="KW-0560">Oxidoreductase</keyword>
<dbReference type="InterPro" id="IPR001017">
    <property type="entry name" value="DH_E1"/>
</dbReference>
<comment type="cofactor">
    <cofactor evidence="1">
        <name>thiamine diphosphate</name>
        <dbReference type="ChEBI" id="CHEBI:58937"/>
    </cofactor>
</comment>
<evidence type="ECO:0000256" key="1">
    <source>
        <dbReference type="ARBA" id="ARBA00001964"/>
    </source>
</evidence>
<dbReference type="PANTHER" id="PTHR23152:SF4">
    <property type="entry name" value="2-OXOADIPATE DEHYDROGENASE COMPLEX COMPONENT E1"/>
    <property type="match status" value="1"/>
</dbReference>
<dbReference type="GO" id="GO:0004591">
    <property type="term" value="F:oxoglutarate dehydrogenase (succinyl-transferring) activity"/>
    <property type="evidence" value="ECO:0007669"/>
    <property type="project" value="TreeGrafter"/>
</dbReference>
<dbReference type="GO" id="GO:0030976">
    <property type="term" value="F:thiamine pyrophosphate binding"/>
    <property type="evidence" value="ECO:0007669"/>
    <property type="project" value="InterPro"/>
</dbReference>
<proteinExistence type="predicted"/>
<dbReference type="Pfam" id="PF02779">
    <property type="entry name" value="Transket_pyr"/>
    <property type="match status" value="1"/>
</dbReference>
<dbReference type="InterPro" id="IPR005475">
    <property type="entry name" value="Transketolase-like_Pyr-bd"/>
</dbReference>
<keyword evidence="3" id="KW-0786">Thiamine pyrophosphate</keyword>